<evidence type="ECO:0000256" key="6">
    <source>
        <dbReference type="ARBA" id="ARBA00048964"/>
    </source>
</evidence>
<dbReference type="OMA" id="NQRYDWI"/>
<feature type="domain" description="N-acetyltransferase" evidence="10">
    <location>
        <begin position="41"/>
        <end position="188"/>
    </location>
</feature>
<dbReference type="Gene3D" id="3.40.630.30">
    <property type="match status" value="1"/>
</dbReference>
<reference evidence="11 12" key="1">
    <citation type="journal article" date="2004" name="Nature">
        <title>Genome evolution in yeasts.</title>
        <authorList>
            <consortium name="Genolevures"/>
            <person name="Dujon B."/>
            <person name="Sherman D."/>
            <person name="Fischer G."/>
            <person name="Durrens P."/>
            <person name="Casaregola S."/>
            <person name="Lafontaine I."/>
            <person name="de Montigny J."/>
            <person name="Marck C."/>
            <person name="Neuveglise C."/>
            <person name="Talla E."/>
            <person name="Goffard N."/>
            <person name="Frangeul L."/>
            <person name="Aigle M."/>
            <person name="Anthouard V."/>
            <person name="Babour A."/>
            <person name="Barbe V."/>
            <person name="Barnay S."/>
            <person name="Blanchin S."/>
            <person name="Beckerich J.M."/>
            <person name="Beyne E."/>
            <person name="Bleykasten C."/>
            <person name="Boisrame A."/>
            <person name="Boyer J."/>
            <person name="Cattolico L."/>
            <person name="Confanioleri F."/>
            <person name="de Daruvar A."/>
            <person name="Despons L."/>
            <person name="Fabre E."/>
            <person name="Fairhead C."/>
            <person name="Ferry-Dumazet H."/>
            <person name="Groppi A."/>
            <person name="Hantraye F."/>
            <person name="Hennequin C."/>
            <person name="Jauniaux N."/>
            <person name="Joyet P."/>
            <person name="Kachouri R."/>
            <person name="Kerrest A."/>
            <person name="Koszul R."/>
            <person name="Lemaire M."/>
            <person name="Lesur I."/>
            <person name="Ma L."/>
            <person name="Muller H."/>
            <person name="Nicaud J.M."/>
            <person name="Nikolski M."/>
            <person name="Oztas S."/>
            <person name="Ozier-Kalogeropoulos O."/>
            <person name="Pellenz S."/>
            <person name="Potier S."/>
            <person name="Richard G.F."/>
            <person name="Straub M.L."/>
            <person name="Suleau A."/>
            <person name="Swennene D."/>
            <person name="Tekaia F."/>
            <person name="Wesolowski-Louvel M."/>
            <person name="Westhof E."/>
            <person name="Wirth B."/>
            <person name="Zeniou-Meyer M."/>
            <person name="Zivanovic I."/>
            <person name="Bolotin-Fukuhara M."/>
            <person name="Thierry A."/>
            <person name="Bouchier C."/>
            <person name="Caudron B."/>
            <person name="Scarpelli C."/>
            <person name="Gaillardin C."/>
            <person name="Weissenbach J."/>
            <person name="Wincker P."/>
            <person name="Souciet J.L."/>
        </authorList>
    </citation>
    <scope>NUCLEOTIDE SEQUENCE [LARGE SCALE GENOMIC DNA]</scope>
    <source>
        <strain evidence="12">ATCC 8585 / CBS 2359 / DSM 70799 / NBRC 1267 / NRRL Y-1140 / WM37</strain>
    </source>
</reference>
<name>Q6CRN3_KLULA</name>
<protein>
    <recommendedName>
        <fullName evidence="7 8">Glucosamine 6-phosphate N-acetyltransferase</fullName>
        <ecNumber evidence="3 8">2.3.1.4</ecNumber>
    </recommendedName>
</protein>
<keyword evidence="9" id="KW-0472">Membrane</keyword>
<evidence type="ECO:0000256" key="7">
    <source>
        <dbReference type="ARBA" id="ARBA00069869"/>
    </source>
</evidence>
<comment type="pathway">
    <text evidence="1 8">Nucleotide-sugar biosynthesis; UDP-N-acetyl-alpha-D-glucosamine biosynthesis; N-acetyl-alpha-D-glucosamine 1-phosphate from alpha-D-glucosamine 6-phosphate (route I): step 1/2.</text>
</comment>
<dbReference type="Proteomes" id="UP000000598">
    <property type="component" value="Chromosome D"/>
</dbReference>
<evidence type="ECO:0000313" key="11">
    <source>
        <dbReference type="EMBL" id="CAH00502.1"/>
    </source>
</evidence>
<dbReference type="EMBL" id="CR382124">
    <property type="protein sequence ID" value="CAH00502.1"/>
    <property type="molecule type" value="Genomic_DNA"/>
</dbReference>
<dbReference type="FunFam" id="3.40.630.30:FF:000136">
    <property type="entry name" value="Glucosamine 6-phosphate N-acetyltransferase"/>
    <property type="match status" value="1"/>
</dbReference>
<evidence type="ECO:0000256" key="2">
    <source>
        <dbReference type="ARBA" id="ARBA00006048"/>
    </source>
</evidence>
<dbReference type="InterPro" id="IPR000182">
    <property type="entry name" value="GNAT_dom"/>
</dbReference>
<dbReference type="AlphaFoldDB" id="Q6CRN3"/>
<dbReference type="InParanoid" id="Q6CRN3"/>
<sequence>MNHDKRTFIVSLLHQQLILPFISTIILPLIGILTMSLPEGYTIRRTKKDDFSGVTSVLKVLTMVGDVSQDQFHSLIDHWDSVTIGDIPMYNSTVIVDTNGEVVATGNVLVEKKVIHECGLVGHIEDIAVRKDQQGKKLGLILIQYLYKLANEYGCYKVILDCDESNVGFYEKCGLKKAGVEMQIRFDK</sequence>
<dbReference type="HOGENOM" id="CLU_072095_3_0_1"/>
<dbReference type="PaxDb" id="284590-Q6CRN3"/>
<dbReference type="Pfam" id="PF00583">
    <property type="entry name" value="Acetyltransf_1"/>
    <property type="match status" value="1"/>
</dbReference>
<keyword evidence="5 8" id="KW-0012">Acyltransferase</keyword>
<dbReference type="PROSITE" id="PS51186">
    <property type="entry name" value="GNAT"/>
    <property type="match status" value="1"/>
</dbReference>
<evidence type="ECO:0000313" key="12">
    <source>
        <dbReference type="Proteomes" id="UP000000598"/>
    </source>
</evidence>
<dbReference type="CDD" id="cd04301">
    <property type="entry name" value="NAT_SF"/>
    <property type="match status" value="1"/>
</dbReference>
<comment type="catalytic activity">
    <reaction evidence="6 8">
        <text>D-glucosamine 6-phosphate + acetyl-CoA = N-acetyl-D-glucosamine 6-phosphate + CoA + H(+)</text>
        <dbReference type="Rhea" id="RHEA:10292"/>
        <dbReference type="ChEBI" id="CHEBI:15378"/>
        <dbReference type="ChEBI" id="CHEBI:57287"/>
        <dbReference type="ChEBI" id="CHEBI:57288"/>
        <dbReference type="ChEBI" id="CHEBI:57513"/>
        <dbReference type="ChEBI" id="CHEBI:58725"/>
        <dbReference type="EC" id="2.3.1.4"/>
    </reaction>
</comment>
<evidence type="ECO:0000256" key="3">
    <source>
        <dbReference type="ARBA" id="ARBA00012703"/>
    </source>
</evidence>
<dbReference type="InterPro" id="IPR016181">
    <property type="entry name" value="Acyl_CoA_acyltransferase"/>
</dbReference>
<evidence type="ECO:0000256" key="8">
    <source>
        <dbReference type="RuleBase" id="RU365086"/>
    </source>
</evidence>
<comment type="similarity">
    <text evidence="2 8">Belongs to the acetyltransferase family. GNA1 subfamily.</text>
</comment>
<keyword evidence="12" id="KW-1185">Reference proteome</keyword>
<dbReference type="PANTHER" id="PTHR13355">
    <property type="entry name" value="GLUCOSAMINE 6-PHOSPHATE N-ACETYLTRANSFERASE"/>
    <property type="match status" value="1"/>
</dbReference>
<evidence type="ECO:0000256" key="1">
    <source>
        <dbReference type="ARBA" id="ARBA00004832"/>
    </source>
</evidence>
<dbReference type="STRING" id="284590.Q6CRN3"/>
<dbReference type="InterPro" id="IPR039143">
    <property type="entry name" value="GNPNAT1-like"/>
</dbReference>
<dbReference type="KEGG" id="kla:KLLA0_D07700g"/>
<dbReference type="eggNOG" id="KOG3396">
    <property type="taxonomic scope" value="Eukaryota"/>
</dbReference>
<evidence type="ECO:0000256" key="9">
    <source>
        <dbReference type="SAM" id="Phobius"/>
    </source>
</evidence>
<organism evidence="11 12">
    <name type="scientific">Kluyveromyces lactis (strain ATCC 8585 / CBS 2359 / DSM 70799 / NBRC 1267 / NRRL Y-1140 / WM37)</name>
    <name type="common">Yeast</name>
    <name type="synonym">Candida sphaerica</name>
    <dbReference type="NCBI Taxonomy" id="284590"/>
    <lineage>
        <taxon>Eukaryota</taxon>
        <taxon>Fungi</taxon>
        <taxon>Dikarya</taxon>
        <taxon>Ascomycota</taxon>
        <taxon>Saccharomycotina</taxon>
        <taxon>Saccharomycetes</taxon>
        <taxon>Saccharomycetales</taxon>
        <taxon>Saccharomycetaceae</taxon>
        <taxon>Kluyveromyces</taxon>
    </lineage>
</organism>
<dbReference type="FunCoup" id="Q6CRN3">
    <property type="interactions" value="468"/>
</dbReference>
<evidence type="ECO:0000256" key="5">
    <source>
        <dbReference type="ARBA" id="ARBA00023315"/>
    </source>
</evidence>
<keyword evidence="4 8" id="KW-0808">Transferase</keyword>
<dbReference type="GO" id="GO:0006048">
    <property type="term" value="P:UDP-N-acetylglucosamine biosynthetic process"/>
    <property type="evidence" value="ECO:0007669"/>
    <property type="project" value="UniProtKB-UniRule"/>
</dbReference>
<dbReference type="UniPathway" id="UPA00113">
    <property type="reaction ID" value="UER00529"/>
</dbReference>
<proteinExistence type="inferred from homology"/>
<evidence type="ECO:0000259" key="10">
    <source>
        <dbReference type="PROSITE" id="PS51186"/>
    </source>
</evidence>
<feature type="transmembrane region" description="Helical" evidence="9">
    <location>
        <begin position="17"/>
        <end position="38"/>
    </location>
</feature>
<keyword evidence="9" id="KW-0812">Transmembrane</keyword>
<accession>Q6CRN3</accession>
<gene>
    <name evidence="11" type="ORF">KLLA0_D07700g</name>
</gene>
<dbReference type="SUPFAM" id="SSF55729">
    <property type="entry name" value="Acyl-CoA N-acyltransferases (Nat)"/>
    <property type="match status" value="1"/>
</dbReference>
<dbReference type="PANTHER" id="PTHR13355:SF11">
    <property type="entry name" value="GLUCOSAMINE 6-PHOSPHATE N-ACETYLTRANSFERASE"/>
    <property type="match status" value="1"/>
</dbReference>
<dbReference type="GO" id="GO:0004343">
    <property type="term" value="F:glucosamine 6-phosphate N-acetyltransferase activity"/>
    <property type="evidence" value="ECO:0007669"/>
    <property type="project" value="UniProtKB-UniRule"/>
</dbReference>
<dbReference type="EC" id="2.3.1.4" evidence="3 8"/>
<keyword evidence="9" id="KW-1133">Transmembrane helix</keyword>
<evidence type="ECO:0000256" key="4">
    <source>
        <dbReference type="ARBA" id="ARBA00022679"/>
    </source>
</evidence>